<sequence>GPCLSPPLTDRALTPVTRLRLGEPLPHQLPDRTQAHLKANKFFLRSKSMIDITRN</sequence>
<reference evidence="1" key="1">
    <citation type="submission" date="2018-05" db="EMBL/GenBank/DDBJ databases">
        <authorList>
            <person name="Lanie J.A."/>
            <person name="Ng W.-L."/>
            <person name="Kazmierczak K.M."/>
            <person name="Andrzejewski T.M."/>
            <person name="Davidsen T.M."/>
            <person name="Wayne K.J."/>
            <person name="Tettelin H."/>
            <person name="Glass J.I."/>
            <person name="Rusch D."/>
            <person name="Podicherti R."/>
            <person name="Tsui H.-C.T."/>
            <person name="Winkler M.E."/>
        </authorList>
    </citation>
    <scope>NUCLEOTIDE SEQUENCE</scope>
</reference>
<feature type="non-terminal residue" evidence="1">
    <location>
        <position position="1"/>
    </location>
</feature>
<protein>
    <submittedName>
        <fullName evidence="1">Uncharacterized protein</fullName>
    </submittedName>
</protein>
<dbReference type="EMBL" id="UINC01155385">
    <property type="protein sequence ID" value="SVD51207.1"/>
    <property type="molecule type" value="Genomic_DNA"/>
</dbReference>
<dbReference type="AlphaFoldDB" id="A0A382VXH9"/>
<gene>
    <name evidence="1" type="ORF">METZ01_LOCUS404061</name>
</gene>
<proteinExistence type="predicted"/>
<organism evidence="1">
    <name type="scientific">marine metagenome</name>
    <dbReference type="NCBI Taxonomy" id="408172"/>
    <lineage>
        <taxon>unclassified sequences</taxon>
        <taxon>metagenomes</taxon>
        <taxon>ecological metagenomes</taxon>
    </lineage>
</organism>
<name>A0A382VXH9_9ZZZZ</name>
<accession>A0A382VXH9</accession>
<evidence type="ECO:0000313" key="1">
    <source>
        <dbReference type="EMBL" id="SVD51207.1"/>
    </source>
</evidence>